<dbReference type="Proteomes" id="UP000070160">
    <property type="component" value="Unassembled WGS sequence"/>
</dbReference>
<dbReference type="STRING" id="1588748.HMPREF3182_00012"/>
<comment type="caution">
    <text evidence="1">The sequence shown here is derived from an EMBL/GenBank/DDBJ whole genome shotgun (WGS) entry which is preliminary data.</text>
</comment>
<protein>
    <submittedName>
        <fullName evidence="1">Uncharacterized protein</fullName>
    </submittedName>
</protein>
<gene>
    <name evidence="1" type="ORF">HMPREF3182_00012</name>
</gene>
<sequence length="48" mass="5493">MTTTSTACFVPHAREAVLVFMRRGVAGWFLSFGKRVLRWLYFLVGLLS</sequence>
<dbReference type="EMBL" id="LSDT01000002">
    <property type="protein sequence ID" value="KXB93096.1"/>
    <property type="molecule type" value="Genomic_DNA"/>
</dbReference>
<dbReference type="PATRIC" id="fig|1588748.3.peg.12"/>
<proteinExistence type="predicted"/>
<evidence type="ECO:0000313" key="2">
    <source>
        <dbReference type="Proteomes" id="UP000070160"/>
    </source>
</evidence>
<evidence type="ECO:0000313" key="1">
    <source>
        <dbReference type="EMBL" id="KXB93096.1"/>
    </source>
</evidence>
<accession>A0A134CLK1</accession>
<organism evidence="1 2">
    <name type="scientific">Megasphaera hutchinsoni</name>
    <dbReference type="NCBI Taxonomy" id="1588748"/>
    <lineage>
        <taxon>Bacteria</taxon>
        <taxon>Bacillati</taxon>
        <taxon>Bacillota</taxon>
        <taxon>Negativicutes</taxon>
        <taxon>Veillonellales</taxon>
        <taxon>Veillonellaceae</taxon>
        <taxon>Megasphaera</taxon>
    </lineage>
</organism>
<keyword evidence="2" id="KW-1185">Reference proteome</keyword>
<name>A0A134CLK1_9FIRM</name>
<reference evidence="2" key="1">
    <citation type="submission" date="2016-01" db="EMBL/GenBank/DDBJ databases">
        <authorList>
            <person name="Mitreva M."/>
            <person name="Pepin K.H."/>
            <person name="Mihindukulasuriya K.A."/>
            <person name="Fulton R."/>
            <person name="Fronick C."/>
            <person name="O'Laughlin M."/>
            <person name="Miner T."/>
            <person name="Herter B."/>
            <person name="Rosa B.A."/>
            <person name="Cordes M."/>
            <person name="Tomlinson C."/>
            <person name="Wollam A."/>
            <person name="Palsikar V.B."/>
            <person name="Mardis E.R."/>
            <person name="Wilson R.K."/>
        </authorList>
    </citation>
    <scope>NUCLEOTIDE SEQUENCE [LARGE SCALE GENOMIC DNA]</scope>
    <source>
        <strain evidence="2">KA00182</strain>
    </source>
</reference>
<dbReference type="AlphaFoldDB" id="A0A134CLK1"/>